<reference evidence="3 4" key="1">
    <citation type="submission" date="2017-11" db="EMBL/GenBank/DDBJ databases">
        <title>Genome sequencing of Prevotella intermedia KCOM 2069.</title>
        <authorList>
            <person name="Kook J.-K."/>
            <person name="Park S.-N."/>
            <person name="Lim Y.K."/>
        </authorList>
    </citation>
    <scope>NUCLEOTIDE SEQUENCE [LARGE SCALE GENOMIC DNA]</scope>
    <source>
        <strain evidence="3 4">KCOM 2069</strain>
    </source>
</reference>
<name>A0A2G9IGT4_PREIN</name>
<feature type="transmembrane region" description="Helical" evidence="2">
    <location>
        <begin position="230"/>
        <end position="252"/>
    </location>
</feature>
<keyword evidence="2" id="KW-0812">Transmembrane</keyword>
<accession>A0A2G9IGT4</accession>
<feature type="transmembrane region" description="Helical" evidence="2">
    <location>
        <begin position="12"/>
        <end position="32"/>
    </location>
</feature>
<sequence>MENNWIECFNWIDHFTAVIQLMCAVNFGYIAISFPRKVFDIFFDRKRLLDKPYNKLIDTERFALDLESAKAIDPSSWMYSHIRNKTEDFKEEKNDAVKIRKAGYRKIDSKIKKHKNVKGVKSLFFFISIYGVTEMILIALMNSVKEPSLYLFFLTFLVFLNIWIIVYSSYLVWSVWNHKMNKKDDGACYVGTVSVYAILLIIALVLTFLHTKIFEHIDFRALPLVMSTKIFLSGGIVLLFVPLFFSNFYVWFFTQKIKRETKEFLTEVNKKQKELQKKSNEINKKISASKSGPPEIWSDSV</sequence>
<feature type="region of interest" description="Disordered" evidence="1">
    <location>
        <begin position="278"/>
        <end position="301"/>
    </location>
</feature>
<dbReference type="RefSeq" id="WP_099976905.1">
    <property type="nucleotide sequence ID" value="NZ_PESN01000001.1"/>
</dbReference>
<evidence type="ECO:0000313" key="4">
    <source>
        <dbReference type="Proteomes" id="UP000230500"/>
    </source>
</evidence>
<keyword evidence="2" id="KW-1133">Transmembrane helix</keyword>
<evidence type="ECO:0000256" key="2">
    <source>
        <dbReference type="SAM" id="Phobius"/>
    </source>
</evidence>
<feature type="transmembrane region" description="Helical" evidence="2">
    <location>
        <begin position="150"/>
        <end position="176"/>
    </location>
</feature>
<dbReference type="AlphaFoldDB" id="A0A2G9IGT4"/>
<feature type="transmembrane region" description="Helical" evidence="2">
    <location>
        <begin position="123"/>
        <end position="144"/>
    </location>
</feature>
<dbReference type="Proteomes" id="UP000230500">
    <property type="component" value="Unassembled WGS sequence"/>
</dbReference>
<comment type="caution">
    <text evidence="3">The sequence shown here is derived from an EMBL/GenBank/DDBJ whole genome shotgun (WGS) entry which is preliminary data.</text>
</comment>
<keyword evidence="2" id="KW-0472">Membrane</keyword>
<gene>
    <name evidence="3" type="ORF">CUC04_05895</name>
</gene>
<proteinExistence type="predicted"/>
<organism evidence="3 4">
    <name type="scientific">Prevotella intermedia</name>
    <dbReference type="NCBI Taxonomy" id="28131"/>
    <lineage>
        <taxon>Bacteria</taxon>
        <taxon>Pseudomonadati</taxon>
        <taxon>Bacteroidota</taxon>
        <taxon>Bacteroidia</taxon>
        <taxon>Bacteroidales</taxon>
        <taxon>Prevotellaceae</taxon>
        <taxon>Prevotella</taxon>
    </lineage>
</organism>
<protein>
    <submittedName>
        <fullName evidence="3">Uncharacterized protein</fullName>
    </submittedName>
</protein>
<evidence type="ECO:0000256" key="1">
    <source>
        <dbReference type="SAM" id="MobiDB-lite"/>
    </source>
</evidence>
<dbReference type="EMBL" id="PESN01000001">
    <property type="protein sequence ID" value="PIN28956.1"/>
    <property type="molecule type" value="Genomic_DNA"/>
</dbReference>
<feature type="transmembrane region" description="Helical" evidence="2">
    <location>
        <begin position="188"/>
        <end position="210"/>
    </location>
</feature>
<evidence type="ECO:0000313" key="3">
    <source>
        <dbReference type="EMBL" id="PIN28956.1"/>
    </source>
</evidence>